<dbReference type="OMA" id="FETHAHI"/>
<dbReference type="InParanoid" id="W3XH73"/>
<dbReference type="InterPro" id="IPR010730">
    <property type="entry name" value="HET"/>
</dbReference>
<dbReference type="Proteomes" id="UP000030651">
    <property type="component" value="Unassembled WGS sequence"/>
</dbReference>
<evidence type="ECO:0000313" key="3">
    <source>
        <dbReference type="EMBL" id="ETS85344.1"/>
    </source>
</evidence>
<accession>W3XH73</accession>
<dbReference type="GeneID" id="19268382"/>
<evidence type="ECO:0000256" key="1">
    <source>
        <dbReference type="SAM" id="MobiDB-lite"/>
    </source>
</evidence>
<proteinExistence type="predicted"/>
<dbReference type="KEGG" id="pfy:PFICI_03369"/>
<dbReference type="EMBL" id="KI912110">
    <property type="protein sequence ID" value="ETS85344.1"/>
    <property type="molecule type" value="Genomic_DNA"/>
</dbReference>
<keyword evidence="4" id="KW-1185">Reference proteome</keyword>
<sequence>MLRHRIRFLRGIGPRASVVRPQTLPKPNQQARLSHTNGSNDQEPHEIERLKKAIIESLTLHIAATSNRSEVRQSRWTLLLKWLKIYFCLAGAAHLAANYAYEPLRDHGIFDNVVDRTVFCAIPPDVLSSRIAADDAPYQPITQDNEIRLLILEPGVPGDEIRCYLVNVDISWGIRYEALSYAWGDATITRGLTCSGRVMEVHASLHDALSDLRHPTRRRRLWVDGLCINQADEAEKGQQVKLMGDIYSRARQVLIYLGKSDTSVEGAMQFIRRLDRVFMFTYFGNSEPAKDTLFRLKNPINMEEKDWEQIVHLLLRPWFRRTWVFQETVLPQHGQVICGDQSIPWAQLQRFVIAMGRYNAQVKPIPNYKLVEDAVNGVLLVKSARQVRHPKIAMPNFWPYPHRREGAPTHHDAQCDPKLLDLILESRSFMCTDPRDKVFGMLGVTGQNIRSEYIDPRYGYSMSAMDVFRRFVLWEIIHNGSLRVLGSSSDKAGSQDRSPSWVPDFTRLDSHYLLTGRIISDRQDASAYDKAHSDVPERYDASAGSSVQAWTSDQETVLHLKGLIVDALHTVGQKSADLPNEDFSHKGYGGPLKLRREWYNRLQINKDMIKEAVDIWVAAMRRQTQGHGPFHDTEGIMALTRVAEQRGDEFRTPPSWRPFLQTLIGDPRSGGTAGDEYDIERIWSLVRLTLQGPLVPRWYLTERGYGVDGILPIFLSMTKSRRFAGTDMGLIGYVPFRAQKGDLVCILYGADVPFVLRKLADGRYSLVGECYMNGIMYGEALATTDAKDQDVVFTIV</sequence>
<organism evidence="3 4">
    <name type="scientific">Pestalotiopsis fici (strain W106-1 / CGMCC3.15140)</name>
    <dbReference type="NCBI Taxonomy" id="1229662"/>
    <lineage>
        <taxon>Eukaryota</taxon>
        <taxon>Fungi</taxon>
        <taxon>Dikarya</taxon>
        <taxon>Ascomycota</taxon>
        <taxon>Pezizomycotina</taxon>
        <taxon>Sordariomycetes</taxon>
        <taxon>Xylariomycetidae</taxon>
        <taxon>Amphisphaeriales</taxon>
        <taxon>Sporocadaceae</taxon>
        <taxon>Pestalotiopsis</taxon>
    </lineage>
</organism>
<feature type="region of interest" description="Disordered" evidence="1">
    <location>
        <begin position="19"/>
        <end position="44"/>
    </location>
</feature>
<dbReference type="eggNOG" id="ENOG502SNMZ">
    <property type="taxonomic scope" value="Eukaryota"/>
</dbReference>
<dbReference type="PANTHER" id="PTHR24148">
    <property type="entry name" value="ANKYRIN REPEAT DOMAIN-CONTAINING PROTEIN 39 HOMOLOG-RELATED"/>
    <property type="match status" value="1"/>
</dbReference>
<evidence type="ECO:0000313" key="4">
    <source>
        <dbReference type="Proteomes" id="UP000030651"/>
    </source>
</evidence>
<feature type="domain" description="Heterokaryon incompatibility" evidence="2">
    <location>
        <begin position="176"/>
        <end position="327"/>
    </location>
</feature>
<name>W3XH73_PESFW</name>
<reference evidence="4" key="1">
    <citation type="journal article" date="2015" name="BMC Genomics">
        <title>Genomic and transcriptomic analysis of the endophytic fungus Pestalotiopsis fici reveals its lifestyle and high potential for synthesis of natural products.</title>
        <authorList>
            <person name="Wang X."/>
            <person name="Zhang X."/>
            <person name="Liu L."/>
            <person name="Xiang M."/>
            <person name="Wang W."/>
            <person name="Sun X."/>
            <person name="Che Y."/>
            <person name="Guo L."/>
            <person name="Liu G."/>
            <person name="Guo L."/>
            <person name="Wang C."/>
            <person name="Yin W.B."/>
            <person name="Stadler M."/>
            <person name="Zhang X."/>
            <person name="Liu X."/>
        </authorList>
    </citation>
    <scope>NUCLEOTIDE SEQUENCE [LARGE SCALE GENOMIC DNA]</scope>
    <source>
        <strain evidence="4">W106-1 / CGMCC3.15140</strain>
    </source>
</reference>
<dbReference type="Pfam" id="PF06985">
    <property type="entry name" value="HET"/>
    <property type="match status" value="1"/>
</dbReference>
<protein>
    <recommendedName>
        <fullName evidence="2">Heterokaryon incompatibility domain-containing protein</fullName>
    </recommendedName>
</protein>
<dbReference type="Pfam" id="PF26639">
    <property type="entry name" value="Het-6_barrel"/>
    <property type="match status" value="1"/>
</dbReference>
<dbReference type="AlphaFoldDB" id="W3XH73"/>
<dbReference type="PANTHER" id="PTHR24148:SF64">
    <property type="entry name" value="HETEROKARYON INCOMPATIBILITY DOMAIN-CONTAINING PROTEIN"/>
    <property type="match status" value="1"/>
</dbReference>
<feature type="compositionally biased region" description="Polar residues" evidence="1">
    <location>
        <begin position="25"/>
        <end position="41"/>
    </location>
</feature>
<dbReference type="OrthoDB" id="2157530at2759"/>
<dbReference type="InterPro" id="IPR052895">
    <property type="entry name" value="HetReg/Transcr_Mod"/>
</dbReference>
<dbReference type="HOGENOM" id="CLU_004184_7_2_1"/>
<evidence type="ECO:0000259" key="2">
    <source>
        <dbReference type="Pfam" id="PF06985"/>
    </source>
</evidence>
<dbReference type="RefSeq" id="XP_007830141.1">
    <property type="nucleotide sequence ID" value="XM_007831950.1"/>
</dbReference>
<gene>
    <name evidence="3" type="ORF">PFICI_03369</name>
</gene>